<reference evidence="8 9" key="1">
    <citation type="submission" date="2024-03" db="EMBL/GenBank/DDBJ databases">
        <title>Human intestinal bacterial collection.</title>
        <authorList>
            <person name="Pauvert C."/>
            <person name="Hitch T.C.A."/>
            <person name="Clavel T."/>
        </authorList>
    </citation>
    <scope>NUCLEOTIDE SEQUENCE [LARGE SCALE GENOMIC DNA]</scope>
    <source>
        <strain evidence="8 9">CLA-AP-H34</strain>
    </source>
</reference>
<keyword evidence="9" id="KW-1185">Reference proteome</keyword>
<feature type="domain" description="RNA polymerase sigma-70 region 3" evidence="5">
    <location>
        <begin position="102"/>
        <end position="157"/>
    </location>
</feature>
<dbReference type="InterPro" id="IPR007627">
    <property type="entry name" value="RNA_pol_sigma70_r2"/>
</dbReference>
<dbReference type="Gene3D" id="1.10.10.10">
    <property type="entry name" value="Winged helix-like DNA-binding domain superfamily/Winged helix DNA-binding domain"/>
    <property type="match status" value="2"/>
</dbReference>
<sequence>MSVADTPALLEQARGGDNEACTRLIEENAGLIWSIVRRYYGRGTDPEDLYQLGCMGFLKAVRGFDPAFGCQFSTYAVPKIAGEIRRFLRDDGAVKVSRGLKERAGTIRQARERLAAQLGREPALSELAAETGLEVEEIAAAEEASLPVASLQMESGDGFTLESVLGSDGMEESIVEREALLTAVAALPERERQVIVLRYFRELTQERAARILGVSQVQVSRIERRAMEHLRRKLEV</sequence>
<evidence type="ECO:0000259" key="7">
    <source>
        <dbReference type="Pfam" id="PF04545"/>
    </source>
</evidence>
<evidence type="ECO:0000256" key="2">
    <source>
        <dbReference type="ARBA" id="ARBA00023082"/>
    </source>
</evidence>
<dbReference type="Pfam" id="PF04542">
    <property type="entry name" value="Sigma70_r2"/>
    <property type="match status" value="1"/>
</dbReference>
<evidence type="ECO:0000313" key="9">
    <source>
        <dbReference type="Proteomes" id="UP001440599"/>
    </source>
</evidence>
<dbReference type="InterPro" id="IPR036388">
    <property type="entry name" value="WH-like_DNA-bd_sf"/>
</dbReference>
<comment type="caution">
    <text evidence="8">The sequence shown here is derived from an EMBL/GenBank/DDBJ whole genome shotgun (WGS) entry which is preliminary data.</text>
</comment>
<feature type="domain" description="RNA polymerase sigma-70 region 2" evidence="6">
    <location>
        <begin position="24"/>
        <end position="91"/>
    </location>
</feature>
<dbReference type="InterPro" id="IPR013324">
    <property type="entry name" value="RNA_pol_sigma_r3/r4-like"/>
</dbReference>
<dbReference type="InterPro" id="IPR007624">
    <property type="entry name" value="RNA_pol_sigma70_r3"/>
</dbReference>
<keyword evidence="3" id="KW-0238">DNA-binding</keyword>
<evidence type="ECO:0000256" key="4">
    <source>
        <dbReference type="ARBA" id="ARBA00023163"/>
    </source>
</evidence>
<dbReference type="Gene3D" id="1.20.120.1810">
    <property type="match status" value="1"/>
</dbReference>
<protein>
    <submittedName>
        <fullName evidence="8">Sigma-70 family RNA polymerase sigma factor</fullName>
    </submittedName>
</protein>
<dbReference type="EMBL" id="JBBMFT010000003">
    <property type="protein sequence ID" value="MEQ2456097.1"/>
    <property type="molecule type" value="Genomic_DNA"/>
</dbReference>
<dbReference type="Pfam" id="PF04539">
    <property type="entry name" value="Sigma70_r3"/>
    <property type="match status" value="1"/>
</dbReference>
<gene>
    <name evidence="8" type="ORF">WMO45_06135</name>
</gene>
<dbReference type="InterPro" id="IPR014284">
    <property type="entry name" value="RNA_pol_sigma-70_dom"/>
</dbReference>
<keyword evidence="1" id="KW-0805">Transcription regulation</keyword>
<evidence type="ECO:0000259" key="5">
    <source>
        <dbReference type="Pfam" id="PF04539"/>
    </source>
</evidence>
<dbReference type="InterPro" id="IPR007630">
    <property type="entry name" value="RNA_pol_sigma70_r4"/>
</dbReference>
<dbReference type="Proteomes" id="UP001440599">
    <property type="component" value="Unassembled WGS sequence"/>
</dbReference>
<organism evidence="8 9">
    <name type="scientific">Flavonifractor hominis</name>
    <dbReference type="NCBI Taxonomy" id="3133178"/>
    <lineage>
        <taxon>Bacteria</taxon>
        <taxon>Bacillati</taxon>
        <taxon>Bacillota</taxon>
        <taxon>Clostridia</taxon>
        <taxon>Eubacteriales</taxon>
        <taxon>Oscillospiraceae</taxon>
        <taxon>Flavonifractor</taxon>
    </lineage>
</organism>
<keyword evidence="4" id="KW-0804">Transcription</keyword>
<feature type="domain" description="RNA polymerase sigma-70 region 4" evidence="7">
    <location>
        <begin position="184"/>
        <end position="231"/>
    </location>
</feature>
<dbReference type="InterPro" id="IPR013325">
    <property type="entry name" value="RNA_pol_sigma_r2"/>
</dbReference>
<accession>A0ABV1END5</accession>
<keyword evidence="2" id="KW-0731">Sigma factor</keyword>
<evidence type="ECO:0000256" key="1">
    <source>
        <dbReference type="ARBA" id="ARBA00023015"/>
    </source>
</evidence>
<dbReference type="PANTHER" id="PTHR30603">
    <property type="entry name" value="RNA POLYMERASE SIGMA FACTOR RPO"/>
    <property type="match status" value="1"/>
</dbReference>
<dbReference type="Pfam" id="PF04545">
    <property type="entry name" value="Sigma70_r4"/>
    <property type="match status" value="1"/>
</dbReference>
<dbReference type="InterPro" id="IPR050239">
    <property type="entry name" value="Sigma-70_RNA_pol_init_factors"/>
</dbReference>
<evidence type="ECO:0000313" key="8">
    <source>
        <dbReference type="EMBL" id="MEQ2456097.1"/>
    </source>
</evidence>
<evidence type="ECO:0000256" key="3">
    <source>
        <dbReference type="ARBA" id="ARBA00023125"/>
    </source>
</evidence>
<name>A0ABV1END5_9FIRM</name>
<evidence type="ECO:0000259" key="6">
    <source>
        <dbReference type="Pfam" id="PF04542"/>
    </source>
</evidence>
<dbReference type="PANTHER" id="PTHR30603:SF17">
    <property type="entry name" value="RNA POLYMERASE SIGMA-G FACTOR"/>
    <property type="match status" value="1"/>
</dbReference>
<dbReference type="CDD" id="cd06171">
    <property type="entry name" value="Sigma70_r4"/>
    <property type="match status" value="1"/>
</dbReference>
<dbReference type="RefSeq" id="WP_349139674.1">
    <property type="nucleotide sequence ID" value="NZ_JBBMFT010000003.1"/>
</dbReference>
<dbReference type="NCBIfam" id="TIGR02937">
    <property type="entry name" value="sigma70-ECF"/>
    <property type="match status" value="1"/>
</dbReference>
<dbReference type="InterPro" id="IPR000943">
    <property type="entry name" value="RNA_pol_sigma70"/>
</dbReference>
<dbReference type="PRINTS" id="PR00046">
    <property type="entry name" value="SIGMA70FCT"/>
</dbReference>
<proteinExistence type="predicted"/>
<dbReference type="SUPFAM" id="SSF88659">
    <property type="entry name" value="Sigma3 and sigma4 domains of RNA polymerase sigma factors"/>
    <property type="match status" value="2"/>
</dbReference>
<dbReference type="SUPFAM" id="SSF88946">
    <property type="entry name" value="Sigma2 domain of RNA polymerase sigma factors"/>
    <property type="match status" value="1"/>
</dbReference>